<evidence type="ECO:0000313" key="1">
    <source>
        <dbReference type="EMBL" id="SVB72198.1"/>
    </source>
</evidence>
<accession>A0A382GAE8</accession>
<gene>
    <name evidence="1" type="ORF">METZ01_LOCUS225052</name>
</gene>
<feature type="non-terminal residue" evidence="1">
    <location>
        <position position="76"/>
    </location>
</feature>
<organism evidence="1">
    <name type="scientific">marine metagenome</name>
    <dbReference type="NCBI Taxonomy" id="408172"/>
    <lineage>
        <taxon>unclassified sequences</taxon>
        <taxon>metagenomes</taxon>
        <taxon>ecological metagenomes</taxon>
    </lineage>
</organism>
<sequence>MTPTNEQKSGPRYWRSLEHKADSPELRAFVEKEFPSGVDLIDDPVSRRNFMKIMSASFALAGLGVSGCRRPEHKIL</sequence>
<dbReference type="NCBIfam" id="TIGR04519">
    <property type="entry name" value="MoCo_extend_TAT"/>
    <property type="match status" value="1"/>
</dbReference>
<dbReference type="EMBL" id="UINC01054459">
    <property type="protein sequence ID" value="SVB72198.1"/>
    <property type="molecule type" value="Genomic_DNA"/>
</dbReference>
<name>A0A382GAE8_9ZZZZ</name>
<dbReference type="InterPro" id="IPR030948">
    <property type="entry name" value="TAT_var_transloc_signal_dom"/>
</dbReference>
<reference evidence="1" key="1">
    <citation type="submission" date="2018-05" db="EMBL/GenBank/DDBJ databases">
        <authorList>
            <person name="Lanie J.A."/>
            <person name="Ng W.-L."/>
            <person name="Kazmierczak K.M."/>
            <person name="Andrzejewski T.M."/>
            <person name="Davidsen T.M."/>
            <person name="Wayne K.J."/>
            <person name="Tettelin H."/>
            <person name="Glass J.I."/>
            <person name="Rusch D."/>
            <person name="Podicherti R."/>
            <person name="Tsui H.-C.T."/>
            <person name="Winkler M.E."/>
        </authorList>
    </citation>
    <scope>NUCLEOTIDE SEQUENCE</scope>
</reference>
<protein>
    <submittedName>
        <fullName evidence="1">Uncharacterized protein</fullName>
    </submittedName>
</protein>
<proteinExistence type="predicted"/>
<dbReference type="AlphaFoldDB" id="A0A382GAE8"/>